<protein>
    <submittedName>
        <fullName evidence="1">Uncharacterized protein</fullName>
    </submittedName>
</protein>
<organism evidence="1 2">
    <name type="scientific">Bremia lactucae</name>
    <name type="common">Lettuce downy mildew</name>
    <dbReference type="NCBI Taxonomy" id="4779"/>
    <lineage>
        <taxon>Eukaryota</taxon>
        <taxon>Sar</taxon>
        <taxon>Stramenopiles</taxon>
        <taxon>Oomycota</taxon>
        <taxon>Peronosporomycetes</taxon>
        <taxon>Peronosporales</taxon>
        <taxon>Peronosporaceae</taxon>
        <taxon>Bremia</taxon>
    </lineage>
</organism>
<reference evidence="1 2" key="1">
    <citation type="journal article" date="2021" name="Genome Biol.">
        <title>AFLAP: assembly-free linkage analysis pipeline using k-mers from genome sequencing data.</title>
        <authorList>
            <person name="Fletcher K."/>
            <person name="Zhang L."/>
            <person name="Gil J."/>
            <person name="Han R."/>
            <person name="Cavanaugh K."/>
            <person name="Michelmore R."/>
        </authorList>
    </citation>
    <scope>NUCLEOTIDE SEQUENCE [LARGE SCALE GENOMIC DNA]</scope>
    <source>
        <strain evidence="1 2">SF5</strain>
    </source>
</reference>
<keyword evidence="2" id="KW-1185">Reference proteome</keyword>
<comment type="caution">
    <text evidence="1">The sequence shown here is derived from an EMBL/GenBank/DDBJ whole genome shotgun (WGS) entry which is preliminary data.</text>
</comment>
<dbReference type="EMBL" id="SHOA02000013">
    <property type="protein sequence ID" value="TDH68078.1"/>
    <property type="molecule type" value="Genomic_DNA"/>
</dbReference>
<name>A0A976FK48_BRELC</name>
<gene>
    <name evidence="1" type="ORF">CCR75_007467</name>
</gene>
<accession>A0A976FK48</accession>
<dbReference type="RefSeq" id="XP_067817577.1">
    <property type="nucleotide sequence ID" value="XM_067965527.1"/>
</dbReference>
<evidence type="ECO:0000313" key="2">
    <source>
        <dbReference type="Proteomes" id="UP000294530"/>
    </source>
</evidence>
<dbReference type="KEGG" id="blac:94351198"/>
<evidence type="ECO:0000313" key="1">
    <source>
        <dbReference type="EMBL" id="TDH68078.1"/>
    </source>
</evidence>
<dbReference type="Proteomes" id="UP000294530">
    <property type="component" value="Unassembled WGS sequence"/>
</dbReference>
<dbReference type="GeneID" id="94351198"/>
<sequence>MSSMHFGPVSAIVLALAAHTFDCAEDRFAEDTQAPYVPHVDHLFQLSSVAMYFRAFNAS</sequence>
<proteinExistence type="predicted"/>
<dbReference type="AlphaFoldDB" id="A0A976FK48"/>